<dbReference type="AlphaFoldDB" id="A0A4T3F2S8"/>
<evidence type="ECO:0000256" key="1">
    <source>
        <dbReference type="SAM" id="MobiDB-lite"/>
    </source>
</evidence>
<dbReference type="EMBL" id="SSHH01000002">
    <property type="protein sequence ID" value="TIX50400.1"/>
    <property type="molecule type" value="Genomic_DNA"/>
</dbReference>
<feature type="region of interest" description="Disordered" evidence="1">
    <location>
        <begin position="18"/>
        <end position="39"/>
    </location>
</feature>
<reference evidence="2 3" key="1">
    <citation type="submission" date="2019-04" db="EMBL/GenBank/DDBJ databases">
        <title>Altererythrobacter aquimixticola sp. nov., isolated from sediment of junction between the ocean and a freshwater spring.</title>
        <authorList>
            <person name="Yoon J.-H."/>
        </authorList>
    </citation>
    <scope>NUCLEOTIDE SEQUENCE [LARGE SCALE GENOMIC DNA]</scope>
    <source>
        <strain evidence="2 3">SSKS-13</strain>
    </source>
</reference>
<sequence>MSIRFAAPRHSIRNRMDDAEARAACQRPANDNGGGHSSDTALTAALRHFADHGLAAARHARLKAKAARHAGDEQGYRWWLEICRTLDRRMAQELDSQANAG</sequence>
<evidence type="ECO:0000313" key="2">
    <source>
        <dbReference type="EMBL" id="TIX50400.1"/>
    </source>
</evidence>
<protein>
    <submittedName>
        <fullName evidence="2">Uncharacterized protein</fullName>
    </submittedName>
</protein>
<dbReference type="RefSeq" id="WP_136693423.1">
    <property type="nucleotide sequence ID" value="NZ_SSHH01000002.1"/>
</dbReference>
<organism evidence="2 3">
    <name type="scientific">Alteraurantiacibacter aquimixticola</name>
    <dbReference type="NCBI Taxonomy" id="2489173"/>
    <lineage>
        <taxon>Bacteria</taxon>
        <taxon>Pseudomonadati</taxon>
        <taxon>Pseudomonadota</taxon>
        <taxon>Alphaproteobacteria</taxon>
        <taxon>Sphingomonadales</taxon>
        <taxon>Erythrobacteraceae</taxon>
        <taxon>Alteraurantiacibacter</taxon>
    </lineage>
</organism>
<accession>A0A4T3F2S8</accession>
<name>A0A4T3F2S8_9SPHN</name>
<proteinExistence type="predicted"/>
<comment type="caution">
    <text evidence="2">The sequence shown here is derived from an EMBL/GenBank/DDBJ whole genome shotgun (WGS) entry which is preliminary data.</text>
</comment>
<keyword evidence="3" id="KW-1185">Reference proteome</keyword>
<dbReference type="OrthoDB" id="7510084at2"/>
<dbReference type="Proteomes" id="UP000309389">
    <property type="component" value="Unassembled WGS sequence"/>
</dbReference>
<evidence type="ECO:0000313" key="3">
    <source>
        <dbReference type="Proteomes" id="UP000309389"/>
    </source>
</evidence>
<gene>
    <name evidence="2" type="ORF">E5222_08995</name>
</gene>